<evidence type="ECO:0000313" key="2">
    <source>
        <dbReference type="Proteomes" id="UP000504635"/>
    </source>
</evidence>
<dbReference type="OrthoDB" id="6784135at2759"/>
<evidence type="ECO:0000313" key="3">
    <source>
        <dbReference type="RefSeq" id="XP_030767917.1"/>
    </source>
</evidence>
<dbReference type="RefSeq" id="XP_030767918.1">
    <property type="nucleotide sequence ID" value="XM_030912058.1"/>
</dbReference>
<proteinExistence type="predicted"/>
<feature type="coiled-coil region" evidence="1">
    <location>
        <begin position="35"/>
        <end position="125"/>
    </location>
</feature>
<evidence type="ECO:0000313" key="4">
    <source>
        <dbReference type="RefSeq" id="XP_030767918.1"/>
    </source>
</evidence>
<dbReference type="Proteomes" id="UP000504635">
    <property type="component" value="Unplaced"/>
</dbReference>
<reference evidence="3 4" key="1">
    <citation type="submission" date="2025-04" db="UniProtKB">
        <authorList>
            <consortium name="RefSeq"/>
        </authorList>
    </citation>
    <scope>IDENTIFICATION</scope>
    <source>
        <tissue evidence="3 4">Gonads</tissue>
    </source>
</reference>
<protein>
    <submittedName>
        <fullName evidence="3">Leucine-rich repeat-containing protein DDB_G0290503 isoform X1</fullName>
    </submittedName>
    <submittedName>
        <fullName evidence="4">Leucine-rich repeat-containing protein DDB_G0290503 isoform X2</fullName>
    </submittedName>
</protein>
<keyword evidence="2" id="KW-1185">Reference proteome</keyword>
<keyword evidence="1" id="KW-0175">Coiled coil</keyword>
<evidence type="ECO:0000256" key="1">
    <source>
        <dbReference type="SAM" id="Coils"/>
    </source>
</evidence>
<feature type="coiled-coil region" evidence="1">
    <location>
        <begin position="494"/>
        <end position="725"/>
    </location>
</feature>
<dbReference type="RefSeq" id="XP_030767917.1">
    <property type="nucleotide sequence ID" value="XM_030912057.1"/>
</dbReference>
<gene>
    <name evidence="3 4" type="primary">LOC115891565</name>
</gene>
<name>A0A6J2YUW5_SITOR</name>
<organism evidence="2 4">
    <name type="scientific">Sitophilus oryzae</name>
    <name type="common">Rice weevil</name>
    <name type="synonym">Curculio oryzae</name>
    <dbReference type="NCBI Taxonomy" id="7048"/>
    <lineage>
        <taxon>Eukaryota</taxon>
        <taxon>Metazoa</taxon>
        <taxon>Ecdysozoa</taxon>
        <taxon>Arthropoda</taxon>
        <taxon>Hexapoda</taxon>
        <taxon>Insecta</taxon>
        <taxon>Pterygota</taxon>
        <taxon>Neoptera</taxon>
        <taxon>Endopterygota</taxon>
        <taxon>Coleoptera</taxon>
        <taxon>Polyphaga</taxon>
        <taxon>Cucujiformia</taxon>
        <taxon>Curculionidae</taxon>
        <taxon>Dryophthorinae</taxon>
        <taxon>Sitophilus</taxon>
    </lineage>
</organism>
<sequence>MLEQTKLFMGNITSENCMLKNEVTSLNKLLLETGAGDIKKQIDTNKEEIAQFQEEIQKLQKEKRLLAVEFEGIQSENAVLLQNQEIAYKNLQRQIKELEKVNHQNKHLKEKYETEHHTLQTLQNERMKYLEEKSLLKSIIQQLKGEIAKVPLLEDDLTNVSRKASKLGLIAEYNKQQGEKLKEEIIERDKVITQLKDNVQKLNELQIENAKEKLSLCYELNEVCQLKEKLSEVLNTEVRKNAELGQSKEAIAKSVQKIEEKQKNERSAIRALLKDIKTLTEEKQELVKENKSLESQINSLSIKVAEKENKINEMNRESDRKDQEIADLRKDTQRLEKCKNEITEKVNIETTKYDMNIRQLKVLIDKLRQENTEYDSTIKYLKNNTEKLQKDLDASRQKEMKAKDMVNQLTIRQKTDEKLIADKLGIINVINMEKEHLLELNMKITSENEKLSKDIAHLNSLLDKIVNDFQNSIKASEQKEHMFKSEQTESRNLIQQYIRETEELKNMIEKRDKEIFELNKCTENEISFEKKYSKLKQEMESKLSSVEDHNKSLQFELHELQDEYDVKNGFCKRLQNEIEILKTQLEIIMNQKDEEYEFYKKRLAENARTQEESESKGKKEIQKLEQQLRELTQKMDNEKSAYETLAQIHKDISGKFMKSIKELVDIKNSKQELADELKNMYNSVKQLEQEKAELNKQVFNLSGEIESLNSTVVELREKNNCLQDSYSSAVDKCETLVKKSNMPEYYNFESNDQIRDKIYSLEREVTELRKEIEENRLSEHEMKKEICQFQQEITLLEIQRNDVTLQLHEIEKKFHTEKSISEQLSNTHKLLLGAVIQMRDAGKVDSSDCLHLLHMMSNSNSLSEENRNSLN</sequence>
<feature type="coiled-coil region" evidence="1">
    <location>
        <begin position="255"/>
        <end position="398"/>
    </location>
</feature>
<dbReference type="KEGG" id="soy:115891565"/>
<dbReference type="GeneID" id="115891565"/>
<accession>A0A6J2YUW5</accession>
<dbReference type="AlphaFoldDB" id="A0A6J2YUW5"/>
<feature type="coiled-coil region" evidence="1">
    <location>
        <begin position="751"/>
        <end position="778"/>
    </location>
</feature>